<evidence type="ECO:0000313" key="3">
    <source>
        <dbReference type="EMBL" id="TQM09187.1"/>
    </source>
</evidence>
<evidence type="ECO:0000313" key="4">
    <source>
        <dbReference type="Proteomes" id="UP000315677"/>
    </source>
</evidence>
<proteinExistence type="predicted"/>
<feature type="region of interest" description="Disordered" evidence="1">
    <location>
        <begin position="166"/>
        <end position="207"/>
    </location>
</feature>
<name>A0A543DIL8_9PSEU</name>
<keyword evidence="2" id="KW-0812">Transmembrane</keyword>
<accession>A0A543DIL8</accession>
<comment type="caution">
    <text evidence="3">The sequence shown here is derived from an EMBL/GenBank/DDBJ whole genome shotgun (WGS) entry which is preliminary data.</text>
</comment>
<organism evidence="3 4">
    <name type="scientific">Pseudonocardia kunmingensis</name>
    <dbReference type="NCBI Taxonomy" id="630975"/>
    <lineage>
        <taxon>Bacteria</taxon>
        <taxon>Bacillati</taxon>
        <taxon>Actinomycetota</taxon>
        <taxon>Actinomycetes</taxon>
        <taxon>Pseudonocardiales</taxon>
        <taxon>Pseudonocardiaceae</taxon>
        <taxon>Pseudonocardia</taxon>
    </lineage>
</organism>
<protein>
    <submittedName>
        <fullName evidence="3">Uncharacterized protein</fullName>
    </submittedName>
</protein>
<dbReference type="AlphaFoldDB" id="A0A543DIL8"/>
<dbReference type="EMBL" id="VFPA01000003">
    <property type="protein sequence ID" value="TQM09187.1"/>
    <property type="molecule type" value="Genomic_DNA"/>
</dbReference>
<reference evidence="3 4" key="1">
    <citation type="submission" date="2019-06" db="EMBL/GenBank/DDBJ databases">
        <title>Sequencing the genomes of 1000 actinobacteria strains.</title>
        <authorList>
            <person name="Klenk H.-P."/>
        </authorList>
    </citation>
    <scope>NUCLEOTIDE SEQUENCE [LARGE SCALE GENOMIC DNA]</scope>
    <source>
        <strain evidence="3 4">DSM 45301</strain>
    </source>
</reference>
<dbReference type="RefSeq" id="WP_142057205.1">
    <property type="nucleotide sequence ID" value="NZ_VFPA01000003.1"/>
</dbReference>
<keyword evidence="2" id="KW-1133">Transmembrane helix</keyword>
<sequence length="207" mass="21828">MDLSSRRRSNRELSGRGESVAMMWQRVRRARAEERSARALHAAEHAAAAAAERYRALRSAATEGVGPSTGAEGGGAPRGPMPTWQQLLLLIVGGGLLSGLLVIWLLAAAYVGPAAMLVLPTIAGLVAGFVVLRRRHPPAPKPLRHRPSVADLVRATQELHDAEAALQRVRSGHDGSGEVSAPAPEPPQAPVPRPARPPWPAPGAPQT</sequence>
<feature type="transmembrane region" description="Helical" evidence="2">
    <location>
        <begin position="87"/>
        <end position="107"/>
    </location>
</feature>
<dbReference type="OrthoDB" id="9965164at2"/>
<gene>
    <name evidence="3" type="ORF">FB558_4937</name>
</gene>
<evidence type="ECO:0000256" key="2">
    <source>
        <dbReference type="SAM" id="Phobius"/>
    </source>
</evidence>
<dbReference type="Proteomes" id="UP000315677">
    <property type="component" value="Unassembled WGS sequence"/>
</dbReference>
<keyword evidence="2" id="KW-0472">Membrane</keyword>
<feature type="transmembrane region" description="Helical" evidence="2">
    <location>
        <begin position="113"/>
        <end position="132"/>
    </location>
</feature>
<feature type="compositionally biased region" description="Pro residues" evidence="1">
    <location>
        <begin position="183"/>
        <end position="207"/>
    </location>
</feature>
<keyword evidence="4" id="KW-1185">Reference proteome</keyword>
<evidence type="ECO:0000256" key="1">
    <source>
        <dbReference type="SAM" id="MobiDB-lite"/>
    </source>
</evidence>